<keyword evidence="4" id="KW-1185">Reference proteome</keyword>
<evidence type="ECO:0008006" key="5">
    <source>
        <dbReference type="Google" id="ProtNLM"/>
    </source>
</evidence>
<protein>
    <recommendedName>
        <fullName evidence="5">LPXTG cell wall anchor domain-containing protein</fullName>
    </recommendedName>
</protein>
<dbReference type="RefSeq" id="WP_033300056.1">
    <property type="nucleotide sequence ID" value="NZ_JBHSJE010000010.1"/>
</dbReference>
<gene>
    <name evidence="3" type="ORF">ACFPL4_29400</name>
</gene>
<keyword evidence="2" id="KW-0812">Transmembrane</keyword>
<comment type="caution">
    <text evidence="3">The sequence shown here is derived from an EMBL/GenBank/DDBJ whole genome shotgun (WGS) entry which is preliminary data.</text>
</comment>
<reference evidence="4" key="1">
    <citation type="journal article" date="2019" name="Int. J. Syst. Evol. Microbiol.">
        <title>The Global Catalogue of Microorganisms (GCM) 10K type strain sequencing project: providing services to taxonomists for standard genome sequencing and annotation.</title>
        <authorList>
            <consortium name="The Broad Institute Genomics Platform"/>
            <consortium name="The Broad Institute Genome Sequencing Center for Infectious Disease"/>
            <person name="Wu L."/>
            <person name="Ma J."/>
        </authorList>
    </citation>
    <scope>NUCLEOTIDE SEQUENCE [LARGE SCALE GENOMIC DNA]</scope>
    <source>
        <strain evidence="4">ICMP 257</strain>
    </source>
</reference>
<organism evidence="3 4">
    <name type="scientific">Streptomyces atroolivaceus</name>
    <dbReference type="NCBI Taxonomy" id="66869"/>
    <lineage>
        <taxon>Bacteria</taxon>
        <taxon>Bacillati</taxon>
        <taxon>Actinomycetota</taxon>
        <taxon>Actinomycetes</taxon>
        <taxon>Kitasatosporales</taxon>
        <taxon>Streptomycetaceae</taxon>
        <taxon>Streptomyces</taxon>
    </lineage>
</organism>
<keyword evidence="2" id="KW-0472">Membrane</keyword>
<evidence type="ECO:0000313" key="4">
    <source>
        <dbReference type="Proteomes" id="UP001595908"/>
    </source>
</evidence>
<name>A0ABV9VGY0_STRAZ</name>
<evidence type="ECO:0000256" key="1">
    <source>
        <dbReference type="SAM" id="MobiDB-lite"/>
    </source>
</evidence>
<dbReference type="GeneID" id="31233472"/>
<proteinExistence type="predicted"/>
<evidence type="ECO:0000313" key="3">
    <source>
        <dbReference type="EMBL" id="MFC4982415.1"/>
    </source>
</evidence>
<feature type="region of interest" description="Disordered" evidence="1">
    <location>
        <begin position="140"/>
        <end position="219"/>
    </location>
</feature>
<feature type="transmembrane region" description="Helical" evidence="2">
    <location>
        <begin position="222"/>
        <end position="241"/>
    </location>
</feature>
<evidence type="ECO:0000256" key="2">
    <source>
        <dbReference type="SAM" id="Phobius"/>
    </source>
</evidence>
<sequence>MRISASVRSRSVRTGTTMAAVVAVAGVTLAGAPNAFALGESGDIDISSVGWHSRGEREGVEVCKFVLEANNFGELPFITWTIAEQPPTVPPGDTLTASLPLISGKARSQEYLLPEGTYLLSWPTVVPGAPPVVPPLKSKSFEVDCSRPGQGGPGGNRSDDGGRGSASESGAGTRAEEKTFEEKGSEEKGSEKSYEKPSGAVPAGGGGVPDMEGVSNESESNIGTSAALVAGAAGIAGLLMVRRSARRRARNEA</sequence>
<dbReference type="EMBL" id="JBHSJE010000010">
    <property type="protein sequence ID" value="MFC4982415.1"/>
    <property type="molecule type" value="Genomic_DNA"/>
</dbReference>
<feature type="compositionally biased region" description="Basic and acidic residues" evidence="1">
    <location>
        <begin position="174"/>
        <end position="195"/>
    </location>
</feature>
<keyword evidence="2" id="KW-1133">Transmembrane helix</keyword>
<dbReference type="Proteomes" id="UP001595908">
    <property type="component" value="Unassembled WGS sequence"/>
</dbReference>
<accession>A0ABV9VGY0</accession>